<keyword evidence="1" id="KW-0732">Signal</keyword>
<dbReference type="AlphaFoldDB" id="A0A2P5X0T7"/>
<reference evidence="2 3" key="1">
    <citation type="submission" date="2015-01" db="EMBL/GenBank/DDBJ databases">
        <title>Genome of allotetraploid Gossypium barbadense reveals genomic plasticity and fiber elongation in cotton evolution.</title>
        <authorList>
            <person name="Chen X."/>
            <person name="Liu X."/>
            <person name="Zhao B."/>
            <person name="Zheng H."/>
            <person name="Hu Y."/>
            <person name="Lu G."/>
            <person name="Yang C."/>
            <person name="Chen J."/>
            <person name="Shan C."/>
            <person name="Zhang L."/>
            <person name="Zhou Y."/>
            <person name="Wang L."/>
            <person name="Guo W."/>
            <person name="Bai Y."/>
            <person name="Ruan J."/>
            <person name="Shangguan X."/>
            <person name="Mao Y."/>
            <person name="Jiang J."/>
            <person name="Zhu Y."/>
            <person name="Lei J."/>
            <person name="Kang H."/>
            <person name="Chen S."/>
            <person name="He X."/>
            <person name="Wang R."/>
            <person name="Wang Y."/>
            <person name="Chen J."/>
            <person name="Wang L."/>
            <person name="Yu S."/>
            <person name="Wang B."/>
            <person name="Wei J."/>
            <person name="Song S."/>
            <person name="Lu X."/>
            <person name="Gao Z."/>
            <person name="Gu W."/>
            <person name="Deng X."/>
            <person name="Ma D."/>
            <person name="Wang S."/>
            <person name="Liang W."/>
            <person name="Fang L."/>
            <person name="Cai C."/>
            <person name="Zhu X."/>
            <person name="Zhou B."/>
            <person name="Zhang Y."/>
            <person name="Chen Z."/>
            <person name="Xu S."/>
            <person name="Zhu R."/>
            <person name="Wang S."/>
            <person name="Zhang T."/>
            <person name="Zhao G."/>
        </authorList>
    </citation>
    <scope>NUCLEOTIDE SEQUENCE [LARGE SCALE GENOMIC DNA]</scope>
    <source>
        <strain evidence="3">cv. Xinhai21</strain>
        <tissue evidence="2">Leaf</tissue>
    </source>
</reference>
<gene>
    <name evidence="2" type="ORF">GOBAR_AA23725</name>
</gene>
<protein>
    <submittedName>
        <fullName evidence="2">Uncharacterized protein</fullName>
    </submittedName>
</protein>
<proteinExistence type="predicted"/>
<feature type="chain" id="PRO_5015201851" evidence="1">
    <location>
        <begin position="19"/>
        <end position="129"/>
    </location>
</feature>
<evidence type="ECO:0000313" key="2">
    <source>
        <dbReference type="EMBL" id="PPR96958.1"/>
    </source>
</evidence>
<name>A0A2P5X0T7_GOSBA</name>
<sequence length="129" mass="14555">MSILFSTVLLMSRKFSSASKQPEESVYPSMTSSFYKFGPSDSGSISYYDHRNDHSYEVNNHDLCIDEYRRASESSLSGSNGQTAAMNVECERNAHATSLENSVDCKFLNSVFKGMFIFGTSLRVFELLW</sequence>
<dbReference type="Proteomes" id="UP000239757">
    <property type="component" value="Unassembled WGS sequence"/>
</dbReference>
<evidence type="ECO:0000256" key="1">
    <source>
        <dbReference type="SAM" id="SignalP"/>
    </source>
</evidence>
<evidence type="ECO:0000313" key="3">
    <source>
        <dbReference type="Proteomes" id="UP000239757"/>
    </source>
</evidence>
<dbReference type="OrthoDB" id="9984778at2759"/>
<organism evidence="2 3">
    <name type="scientific">Gossypium barbadense</name>
    <name type="common">Sea Island cotton</name>
    <name type="synonym">Hibiscus barbadensis</name>
    <dbReference type="NCBI Taxonomy" id="3634"/>
    <lineage>
        <taxon>Eukaryota</taxon>
        <taxon>Viridiplantae</taxon>
        <taxon>Streptophyta</taxon>
        <taxon>Embryophyta</taxon>
        <taxon>Tracheophyta</taxon>
        <taxon>Spermatophyta</taxon>
        <taxon>Magnoliopsida</taxon>
        <taxon>eudicotyledons</taxon>
        <taxon>Gunneridae</taxon>
        <taxon>Pentapetalae</taxon>
        <taxon>rosids</taxon>
        <taxon>malvids</taxon>
        <taxon>Malvales</taxon>
        <taxon>Malvaceae</taxon>
        <taxon>Malvoideae</taxon>
        <taxon>Gossypium</taxon>
    </lineage>
</organism>
<dbReference type="EMBL" id="KZ665961">
    <property type="protein sequence ID" value="PPR96958.1"/>
    <property type="molecule type" value="Genomic_DNA"/>
</dbReference>
<accession>A0A2P5X0T7</accession>
<feature type="signal peptide" evidence="1">
    <location>
        <begin position="1"/>
        <end position="18"/>
    </location>
</feature>